<name>W9X910_9EURO</name>
<keyword evidence="2" id="KW-1185">Reference proteome</keyword>
<proteinExistence type="predicted"/>
<evidence type="ECO:0000313" key="2">
    <source>
        <dbReference type="Proteomes" id="UP000019471"/>
    </source>
</evidence>
<organism evidence="1 2">
    <name type="scientific">Cladophialophora psammophila CBS 110553</name>
    <dbReference type="NCBI Taxonomy" id="1182543"/>
    <lineage>
        <taxon>Eukaryota</taxon>
        <taxon>Fungi</taxon>
        <taxon>Dikarya</taxon>
        <taxon>Ascomycota</taxon>
        <taxon>Pezizomycotina</taxon>
        <taxon>Eurotiomycetes</taxon>
        <taxon>Chaetothyriomycetidae</taxon>
        <taxon>Chaetothyriales</taxon>
        <taxon>Herpotrichiellaceae</taxon>
        <taxon>Cladophialophora</taxon>
    </lineage>
</organism>
<dbReference type="Proteomes" id="UP000019471">
    <property type="component" value="Unassembled WGS sequence"/>
</dbReference>
<dbReference type="AlphaFoldDB" id="W9X910"/>
<dbReference type="HOGENOM" id="CLU_139265_0_0_1"/>
<dbReference type="EMBL" id="AMGX01000004">
    <property type="protein sequence ID" value="EXJ73391.1"/>
    <property type="molecule type" value="Genomic_DNA"/>
</dbReference>
<dbReference type="RefSeq" id="XP_007741954.1">
    <property type="nucleotide sequence ID" value="XM_007743764.1"/>
</dbReference>
<sequence>MIHHLITYIYTDQVDFSDEDDKAISIMKAWVLAEKFCMPDWQNRPIDHLMEHWQDDQVRPAKVAWVLDNVSKSSPLYKLVIDQFTHDLAYEYDYFLGQENREGAEEYDKEFGALCSKTGFSVNTSGLGRPLSS</sequence>
<accession>W9X910</accession>
<evidence type="ECO:0008006" key="3">
    <source>
        <dbReference type="Google" id="ProtNLM"/>
    </source>
</evidence>
<dbReference type="STRING" id="1182543.W9X910"/>
<reference evidence="1 2" key="1">
    <citation type="submission" date="2013-03" db="EMBL/GenBank/DDBJ databases">
        <title>The Genome Sequence of Cladophialophora psammophila CBS 110553.</title>
        <authorList>
            <consortium name="The Broad Institute Genomics Platform"/>
            <person name="Cuomo C."/>
            <person name="de Hoog S."/>
            <person name="Gorbushina A."/>
            <person name="Walker B."/>
            <person name="Young S.K."/>
            <person name="Zeng Q."/>
            <person name="Gargeya S."/>
            <person name="Fitzgerald M."/>
            <person name="Haas B."/>
            <person name="Abouelleil A."/>
            <person name="Allen A.W."/>
            <person name="Alvarado L."/>
            <person name="Arachchi H.M."/>
            <person name="Berlin A.M."/>
            <person name="Chapman S.B."/>
            <person name="Gainer-Dewar J."/>
            <person name="Goldberg J."/>
            <person name="Griggs A."/>
            <person name="Gujja S."/>
            <person name="Hansen M."/>
            <person name="Howarth C."/>
            <person name="Imamovic A."/>
            <person name="Ireland A."/>
            <person name="Larimer J."/>
            <person name="McCowan C."/>
            <person name="Murphy C."/>
            <person name="Pearson M."/>
            <person name="Poon T.W."/>
            <person name="Priest M."/>
            <person name="Roberts A."/>
            <person name="Saif S."/>
            <person name="Shea T."/>
            <person name="Sisk P."/>
            <person name="Sykes S."/>
            <person name="Wortman J."/>
            <person name="Nusbaum C."/>
            <person name="Birren B."/>
        </authorList>
    </citation>
    <scope>NUCLEOTIDE SEQUENCE [LARGE SCALE GENOMIC DNA]</scope>
    <source>
        <strain evidence="1 2">CBS 110553</strain>
    </source>
</reference>
<gene>
    <name evidence="1" type="ORF">A1O5_03151</name>
</gene>
<dbReference type="OrthoDB" id="4120675at2759"/>
<dbReference type="GeneID" id="19187881"/>
<comment type="caution">
    <text evidence="1">The sequence shown here is derived from an EMBL/GenBank/DDBJ whole genome shotgun (WGS) entry which is preliminary data.</text>
</comment>
<protein>
    <recommendedName>
        <fullName evidence="3">BTB domain-containing protein</fullName>
    </recommendedName>
</protein>
<evidence type="ECO:0000313" key="1">
    <source>
        <dbReference type="EMBL" id="EXJ73391.1"/>
    </source>
</evidence>